<evidence type="ECO:0000256" key="1">
    <source>
        <dbReference type="ARBA" id="ARBA00000920"/>
    </source>
</evidence>
<dbReference type="Proteomes" id="UP000199470">
    <property type="component" value="Unassembled WGS sequence"/>
</dbReference>
<evidence type="ECO:0000256" key="4">
    <source>
        <dbReference type="ARBA" id="ARBA00010790"/>
    </source>
</evidence>
<dbReference type="GO" id="GO:0016020">
    <property type="term" value="C:membrane"/>
    <property type="evidence" value="ECO:0007669"/>
    <property type="project" value="UniProtKB-SubCell"/>
</dbReference>
<dbReference type="EMBL" id="FOTW01000013">
    <property type="protein sequence ID" value="SFM14712.1"/>
    <property type="molecule type" value="Genomic_DNA"/>
</dbReference>
<dbReference type="Gene3D" id="3.50.50.60">
    <property type="entry name" value="FAD/NAD(P)-binding domain"/>
    <property type="match status" value="2"/>
</dbReference>
<keyword evidence="15" id="KW-1185">Reference proteome</keyword>
<proteinExistence type="inferred from homology"/>
<evidence type="ECO:0000256" key="11">
    <source>
        <dbReference type="ARBA" id="ARBA00023136"/>
    </source>
</evidence>
<evidence type="ECO:0000313" key="15">
    <source>
        <dbReference type="Proteomes" id="UP000199470"/>
    </source>
</evidence>
<evidence type="ECO:0000256" key="6">
    <source>
        <dbReference type="ARBA" id="ARBA00022630"/>
    </source>
</evidence>
<dbReference type="STRING" id="758825.SAMN02982985_02959"/>
<dbReference type="PIRSF" id="PIRSF028937">
    <property type="entry name" value="Lg_Ch_AO"/>
    <property type="match status" value="1"/>
</dbReference>
<evidence type="ECO:0000256" key="10">
    <source>
        <dbReference type="ARBA" id="ARBA00023002"/>
    </source>
</evidence>
<evidence type="ECO:0000259" key="12">
    <source>
        <dbReference type="Pfam" id="PF00732"/>
    </source>
</evidence>
<dbReference type="EC" id="1.1.3.20" evidence="5"/>
<dbReference type="GO" id="GO:0046577">
    <property type="term" value="F:long-chain-alcohol oxidase activity"/>
    <property type="evidence" value="ECO:0007669"/>
    <property type="project" value="UniProtKB-EC"/>
</dbReference>
<dbReference type="InterPro" id="IPR036188">
    <property type="entry name" value="FAD/NAD-bd_sf"/>
</dbReference>
<sequence>MTDTIIPINTATTNATATGAATAPVRTVIPDPIQAGLAAGWLVTDGAQLGEDRSLEADVVVIGSGAGGGVTAEILALAGLKVLIIEEGALKSSKDFKMREAEAYPALYQESAARKTRDKGINILQGRTVGGTTTVNWTSSFRTPPATLAHWQQHFGLKDYSEEALAPWFSLMEQRLHVSPWAAAPNENNDLLRRGAAKLGLSTAVIPRNVNGCWNLGYCGMGCPTNAKQSMLVTTIPSALSHGASLLTRVRAERFVLRAGRVEQLDCVALDAAGLAETGRRVSVRAKHFVLAGGAINSPALLLRSAAPDPHGLLGKRTFLHPTIISAGLFEQRVDGYAGAPQSIYSDHFLHSGPVDGPIGYKLEAPPLHPLLLSTTMAGFGAAHAAMMAQFPHIHALLALLRDGFHRDAPGGSVALDGRGAPVLDYPISDYVWDGVRRSMLSMAEIQFAAGAKTVTPVHESAGQYASWAAASKGINALPFKTLATRVVSAHVMGGCTMSDDERLGVVGADGRYHGVANLSVHDGSLFPTSIGANPQLSIYGITARLASRLAEQMTGRPAPRPQA</sequence>
<keyword evidence="10" id="KW-0560">Oxidoreductase</keyword>
<reference evidence="14 15" key="1">
    <citation type="submission" date="2016-10" db="EMBL/GenBank/DDBJ databases">
        <authorList>
            <person name="de Groot N.N."/>
        </authorList>
    </citation>
    <scope>NUCLEOTIDE SEQUENCE [LARGE SCALE GENOMIC DNA]</scope>
    <source>
        <strain evidence="14 15">ATCC 43154</strain>
    </source>
</reference>
<evidence type="ECO:0000256" key="7">
    <source>
        <dbReference type="ARBA" id="ARBA00022692"/>
    </source>
</evidence>
<feature type="domain" description="Glucose-methanol-choline oxidoreductase N-terminal" evidence="12">
    <location>
        <begin position="106"/>
        <end position="322"/>
    </location>
</feature>
<keyword evidence="11" id="KW-0472">Membrane</keyword>
<dbReference type="AlphaFoldDB" id="A0A1I4NGL6"/>
<dbReference type="SUPFAM" id="SSF51905">
    <property type="entry name" value="FAD/NAD(P)-binding domain"/>
    <property type="match status" value="1"/>
</dbReference>
<dbReference type="GO" id="GO:0050660">
    <property type="term" value="F:flavin adenine dinucleotide binding"/>
    <property type="evidence" value="ECO:0007669"/>
    <property type="project" value="InterPro"/>
</dbReference>
<evidence type="ECO:0000313" key="14">
    <source>
        <dbReference type="EMBL" id="SFM14712.1"/>
    </source>
</evidence>
<keyword evidence="7" id="KW-0812">Transmembrane</keyword>
<dbReference type="InterPro" id="IPR012400">
    <property type="entry name" value="Long_Oxdase"/>
</dbReference>
<keyword evidence="8" id="KW-0274">FAD</keyword>
<dbReference type="Pfam" id="PF00732">
    <property type="entry name" value="GMC_oxred_N"/>
    <property type="match status" value="1"/>
</dbReference>
<dbReference type="RefSeq" id="WP_093388454.1">
    <property type="nucleotide sequence ID" value="NZ_FOTW01000013.1"/>
</dbReference>
<dbReference type="Pfam" id="PF05199">
    <property type="entry name" value="GMC_oxred_C"/>
    <property type="match status" value="1"/>
</dbReference>
<protein>
    <recommendedName>
        <fullName evidence="5">long-chain-alcohol oxidase</fullName>
        <ecNumber evidence="5">1.1.3.20</ecNumber>
    </recommendedName>
</protein>
<evidence type="ECO:0000256" key="2">
    <source>
        <dbReference type="ARBA" id="ARBA00003842"/>
    </source>
</evidence>
<evidence type="ECO:0000256" key="9">
    <source>
        <dbReference type="ARBA" id="ARBA00022989"/>
    </source>
</evidence>
<name>A0A1I4NGL6_9BURK</name>
<comment type="similarity">
    <text evidence="4">Belongs to the GMC oxidoreductase family.</text>
</comment>
<evidence type="ECO:0000256" key="5">
    <source>
        <dbReference type="ARBA" id="ARBA00013125"/>
    </source>
</evidence>
<evidence type="ECO:0000256" key="8">
    <source>
        <dbReference type="ARBA" id="ARBA00022827"/>
    </source>
</evidence>
<keyword evidence="9" id="KW-1133">Transmembrane helix</keyword>
<gene>
    <name evidence="14" type="ORF">SAMN02982985_02959</name>
</gene>
<dbReference type="InterPro" id="IPR000172">
    <property type="entry name" value="GMC_OxRdtase_N"/>
</dbReference>
<comment type="catalytic activity">
    <reaction evidence="1">
        <text>a long-chain primary fatty alcohol + O2 = a long-chain fatty aldehyde + H2O2</text>
        <dbReference type="Rhea" id="RHEA:22756"/>
        <dbReference type="ChEBI" id="CHEBI:15379"/>
        <dbReference type="ChEBI" id="CHEBI:16240"/>
        <dbReference type="ChEBI" id="CHEBI:17176"/>
        <dbReference type="ChEBI" id="CHEBI:77396"/>
        <dbReference type="EC" id="1.1.3.20"/>
    </reaction>
</comment>
<dbReference type="OrthoDB" id="9787779at2"/>
<evidence type="ECO:0000259" key="13">
    <source>
        <dbReference type="Pfam" id="PF05199"/>
    </source>
</evidence>
<accession>A0A1I4NGL6</accession>
<comment type="function">
    <text evidence="2">Long-chain fatty alcohol oxidase involved in the omega-oxidation pathway of lipid degradation.</text>
</comment>
<keyword evidence="6" id="KW-0285">Flavoprotein</keyword>
<comment type="subcellular location">
    <subcellularLocation>
        <location evidence="3">Membrane</location>
    </subcellularLocation>
</comment>
<dbReference type="PANTHER" id="PTHR46056:SF12">
    <property type="entry name" value="LONG-CHAIN-ALCOHOL OXIDASE"/>
    <property type="match status" value="1"/>
</dbReference>
<dbReference type="PANTHER" id="PTHR46056">
    <property type="entry name" value="LONG-CHAIN-ALCOHOL OXIDASE"/>
    <property type="match status" value="1"/>
</dbReference>
<evidence type="ECO:0000256" key="3">
    <source>
        <dbReference type="ARBA" id="ARBA00004370"/>
    </source>
</evidence>
<dbReference type="InterPro" id="IPR007867">
    <property type="entry name" value="GMC_OxRtase_C"/>
</dbReference>
<organism evidence="14 15">
    <name type="scientific">Rugamonas rubra</name>
    <dbReference type="NCBI Taxonomy" id="758825"/>
    <lineage>
        <taxon>Bacteria</taxon>
        <taxon>Pseudomonadati</taxon>
        <taxon>Pseudomonadota</taxon>
        <taxon>Betaproteobacteria</taxon>
        <taxon>Burkholderiales</taxon>
        <taxon>Oxalobacteraceae</taxon>
        <taxon>Telluria group</taxon>
        <taxon>Rugamonas</taxon>
    </lineage>
</organism>
<feature type="domain" description="Glucose-methanol-choline oxidoreductase C-terminal" evidence="13">
    <location>
        <begin position="412"/>
        <end position="542"/>
    </location>
</feature>